<proteinExistence type="predicted"/>
<feature type="transmembrane region" description="Helical" evidence="2">
    <location>
        <begin position="291"/>
        <end position="311"/>
    </location>
</feature>
<name>A0ABZ1H0A4_STRPH</name>
<evidence type="ECO:0000313" key="4">
    <source>
        <dbReference type="Proteomes" id="UP001340816"/>
    </source>
</evidence>
<keyword evidence="2" id="KW-1133">Transmembrane helix</keyword>
<reference evidence="3 4" key="1">
    <citation type="submission" date="2022-10" db="EMBL/GenBank/DDBJ databases">
        <title>The complete genomes of actinobacterial strains from the NBC collection.</title>
        <authorList>
            <person name="Joergensen T.S."/>
            <person name="Alvarez Arevalo M."/>
            <person name="Sterndorff E.B."/>
            <person name="Faurdal D."/>
            <person name="Vuksanovic O."/>
            <person name="Mourched A.-S."/>
            <person name="Charusanti P."/>
            <person name="Shaw S."/>
            <person name="Blin K."/>
            <person name="Weber T."/>
        </authorList>
    </citation>
    <scope>NUCLEOTIDE SEQUENCE [LARGE SCALE GENOMIC DNA]</scope>
    <source>
        <strain evidence="3 4">NBC 01752</strain>
    </source>
</reference>
<evidence type="ECO:0000313" key="3">
    <source>
        <dbReference type="EMBL" id="WSD11850.1"/>
    </source>
</evidence>
<dbReference type="Proteomes" id="UP001340816">
    <property type="component" value="Chromosome"/>
</dbReference>
<feature type="region of interest" description="Disordered" evidence="1">
    <location>
        <begin position="233"/>
        <end position="252"/>
    </location>
</feature>
<keyword evidence="4" id="KW-1185">Reference proteome</keyword>
<dbReference type="Gene3D" id="3.50.50.60">
    <property type="entry name" value="FAD/NAD(P)-binding domain"/>
    <property type="match status" value="2"/>
</dbReference>
<accession>A0ABZ1H0A4</accession>
<sequence>MAYGVRVADARVADARRDGDGFSVVTDDGEQVRARRVLMTDELPDVPGLAERWGHDVLHCVYCHGWEVRDTAIGVLGSFHQALLFRQMSHDVTLFRHTGTELSDEQWEQLAGLGVAVADGEVTGLHIDNEDRLAGVRLASGNLVPVRNLVVAPQFVARAGFLGGLGLSVVEHPSGTGEQVRVDLRQPEEVCSPIEGPIPLPIRLPIRLPARPEAPSRSLVAGPRLLGSAGALRNSRGQETIRPGGQASAQRRNPAVPAVCTSFVAIPRHMRCPLNPCSLHLNQGVRVRRRGLMVLTINVAVLLAVIIVVRLRRRVQARKRSDEQLTVLIVLVFGVLVAPTAFGQGIADVVGQLANGITNSGR</sequence>
<dbReference type="SUPFAM" id="SSF51905">
    <property type="entry name" value="FAD/NAD(P)-binding domain"/>
    <property type="match status" value="1"/>
</dbReference>
<dbReference type="RefSeq" id="WP_326757432.1">
    <property type="nucleotide sequence ID" value="NZ_CP109135.1"/>
</dbReference>
<keyword evidence="2" id="KW-0812">Transmembrane</keyword>
<evidence type="ECO:0000256" key="1">
    <source>
        <dbReference type="SAM" id="MobiDB-lite"/>
    </source>
</evidence>
<dbReference type="EMBL" id="CP109135">
    <property type="protein sequence ID" value="WSD11850.1"/>
    <property type="molecule type" value="Genomic_DNA"/>
</dbReference>
<keyword evidence="2" id="KW-0472">Membrane</keyword>
<gene>
    <name evidence="3" type="ORF">OHB35_00695</name>
</gene>
<feature type="transmembrane region" description="Helical" evidence="2">
    <location>
        <begin position="323"/>
        <end position="342"/>
    </location>
</feature>
<protein>
    <submittedName>
        <fullName evidence="3">Uncharacterized protein</fullName>
    </submittedName>
</protein>
<dbReference type="InterPro" id="IPR036188">
    <property type="entry name" value="FAD/NAD-bd_sf"/>
</dbReference>
<evidence type="ECO:0000256" key="2">
    <source>
        <dbReference type="SAM" id="Phobius"/>
    </source>
</evidence>
<organism evidence="3 4">
    <name type="scientific">Streptomyces phaeochromogenes</name>
    <dbReference type="NCBI Taxonomy" id="1923"/>
    <lineage>
        <taxon>Bacteria</taxon>
        <taxon>Bacillati</taxon>
        <taxon>Actinomycetota</taxon>
        <taxon>Actinomycetes</taxon>
        <taxon>Kitasatosporales</taxon>
        <taxon>Streptomycetaceae</taxon>
        <taxon>Streptomyces</taxon>
        <taxon>Streptomyces phaeochromogenes group</taxon>
    </lineage>
</organism>